<gene>
    <name evidence="1" type="ORF">C2G38_2202385</name>
</gene>
<accession>A0A397USR8</accession>
<dbReference type="EMBL" id="QKWP01001090">
    <property type="protein sequence ID" value="RIB11849.1"/>
    <property type="molecule type" value="Genomic_DNA"/>
</dbReference>
<name>A0A397USR8_9GLOM</name>
<keyword evidence="2" id="KW-1185">Reference proteome</keyword>
<proteinExistence type="predicted"/>
<evidence type="ECO:0000313" key="1">
    <source>
        <dbReference type="EMBL" id="RIB11849.1"/>
    </source>
</evidence>
<sequence length="108" mass="12400">MNLDKTTDKKCYIYYKLKIEREKKGKLVDVCFIIEVPVSKPKELCLNKAPNSLLCNTNIQVIKTQGVIAPQTRRGDPKGLYSKEEVNARIKEATDNLRQEFIKSTEEP</sequence>
<dbReference type="AlphaFoldDB" id="A0A397USR8"/>
<dbReference type="Proteomes" id="UP000266673">
    <property type="component" value="Unassembled WGS sequence"/>
</dbReference>
<comment type="caution">
    <text evidence="1">The sequence shown here is derived from an EMBL/GenBank/DDBJ whole genome shotgun (WGS) entry which is preliminary data.</text>
</comment>
<evidence type="ECO:0000313" key="2">
    <source>
        <dbReference type="Proteomes" id="UP000266673"/>
    </source>
</evidence>
<reference evidence="1 2" key="1">
    <citation type="submission" date="2018-06" db="EMBL/GenBank/DDBJ databases">
        <title>Comparative genomics reveals the genomic features of Rhizophagus irregularis, R. cerebriforme, R. diaphanum and Gigaspora rosea, and their symbiotic lifestyle signature.</title>
        <authorList>
            <person name="Morin E."/>
            <person name="San Clemente H."/>
            <person name="Chen E.C.H."/>
            <person name="De La Providencia I."/>
            <person name="Hainaut M."/>
            <person name="Kuo A."/>
            <person name="Kohler A."/>
            <person name="Murat C."/>
            <person name="Tang N."/>
            <person name="Roy S."/>
            <person name="Loubradou J."/>
            <person name="Henrissat B."/>
            <person name="Grigoriev I.V."/>
            <person name="Corradi N."/>
            <person name="Roux C."/>
            <person name="Martin F.M."/>
        </authorList>
    </citation>
    <scope>NUCLEOTIDE SEQUENCE [LARGE SCALE GENOMIC DNA]</scope>
    <source>
        <strain evidence="1 2">DAOM 194757</strain>
    </source>
</reference>
<organism evidence="1 2">
    <name type="scientific">Gigaspora rosea</name>
    <dbReference type="NCBI Taxonomy" id="44941"/>
    <lineage>
        <taxon>Eukaryota</taxon>
        <taxon>Fungi</taxon>
        <taxon>Fungi incertae sedis</taxon>
        <taxon>Mucoromycota</taxon>
        <taxon>Glomeromycotina</taxon>
        <taxon>Glomeromycetes</taxon>
        <taxon>Diversisporales</taxon>
        <taxon>Gigasporaceae</taxon>
        <taxon>Gigaspora</taxon>
    </lineage>
</organism>
<protein>
    <submittedName>
        <fullName evidence="1">Uncharacterized protein</fullName>
    </submittedName>
</protein>